<dbReference type="InterPro" id="IPR048333">
    <property type="entry name" value="HA2_WH"/>
</dbReference>
<comment type="similarity">
    <text evidence="10">Belongs to the DEAD box helicase family. DEAH subfamily. PRP16 sub-subfamily.</text>
</comment>
<dbReference type="SUPFAM" id="SSF52540">
    <property type="entry name" value="P-loop containing nucleoside triphosphate hydrolases"/>
    <property type="match status" value="1"/>
</dbReference>
<dbReference type="Pfam" id="PF00270">
    <property type="entry name" value="DEAD"/>
    <property type="match status" value="1"/>
</dbReference>
<dbReference type="SMART" id="SM00487">
    <property type="entry name" value="DEXDc"/>
    <property type="match status" value="1"/>
</dbReference>
<evidence type="ECO:0000256" key="7">
    <source>
        <dbReference type="ARBA" id="ARBA00022840"/>
    </source>
</evidence>
<dbReference type="FunFam" id="3.40.50.300:FF:000615">
    <property type="entry name" value="pre-mRNA-splicing factor ATP-dependent RNA helicase DEAH7"/>
    <property type="match status" value="1"/>
</dbReference>
<evidence type="ECO:0000259" key="14">
    <source>
        <dbReference type="PROSITE" id="PS51194"/>
    </source>
</evidence>
<feature type="region of interest" description="Disordered" evidence="12">
    <location>
        <begin position="35"/>
        <end position="76"/>
    </location>
</feature>
<dbReference type="SMART" id="SM00490">
    <property type="entry name" value="HELICc"/>
    <property type="match status" value="1"/>
</dbReference>
<dbReference type="Pfam" id="PF04408">
    <property type="entry name" value="WHD_HA2"/>
    <property type="match status" value="1"/>
</dbReference>
<organism evidence="15">
    <name type="scientific">Fonticula alba</name>
    <name type="common">Slime mold</name>
    <dbReference type="NCBI Taxonomy" id="691883"/>
    <lineage>
        <taxon>Eukaryota</taxon>
        <taxon>Rotosphaerida</taxon>
        <taxon>Fonticulaceae</taxon>
        <taxon>Fonticula</taxon>
    </lineage>
</organism>
<feature type="compositionally biased region" description="Low complexity" evidence="12">
    <location>
        <begin position="807"/>
        <end position="838"/>
    </location>
</feature>
<dbReference type="RefSeq" id="XP_009492894.1">
    <property type="nucleotide sequence ID" value="XM_009494619.1"/>
</dbReference>
<evidence type="ECO:0000256" key="11">
    <source>
        <dbReference type="ARBA" id="ARBA00047984"/>
    </source>
</evidence>
<dbReference type="FunFam" id="3.40.50.300:FF:000007">
    <property type="entry name" value="Pre-mRNA-splicing factor ATP-dependent RNA helicase"/>
    <property type="match status" value="1"/>
</dbReference>
<evidence type="ECO:0000256" key="10">
    <source>
        <dbReference type="ARBA" id="ARBA00038040"/>
    </source>
</evidence>
<sequence length="851" mass="94254">MQERRQQKERVDAQGKFWQVSGSAMGRVVGISEADDEELQRRRAQDSALSGRVLNVQTAPGSTGQGADSGSGTGGIGDAKAAAVSEFAQQKTIKQQREFLPVFSVRNDLMQVIRDHQVVIVVGETGSGKTTQLTQYLCEAGYANGGRMIGCTQPRRVAATSVAARVATEMGVKLGQEVGYSIRFEDRTDASTKIKYMTDGVLLRESLVDPDLSQYGAIVMDEAHERSLNTDVLLGILKRVVAGRRDLKLIITSATMNADKFSAFFGEVPCFFIPGRTFPVDIMFSKGPVEDYVETAVRQILDIHLGSPPGDILVFMTGQDDVETTCEVVLERLAQLEDPAPLNVLPIYSQLPEERQRLVFEGDGSVRKCIVATNIAETSLTVDGIVYVIDCGFYKLKTYDPRHGMDMLLMYPISQANANQRAGRAGRTQPGTCYRLYTENAYRHEMLESTVPEIQRTNLSNAVLLLKSLGVRDLLEFDFLDPPPQANILSSMYQLWTLGALDNLGELTPVGRAMSGFPLDPTLSKMLITSNELACTTEIATVVSMLSVPPVLMRPRGREEEADTAHERFSVPESDHLTLLYVFRLYESNRFSDAWCDKNFINPRSMRNAREVRDQLLDLMRKARMDMRSCGNDFDLVRKAICSAYFYHAAKMKSVEEYVNMRTGKPCRLERSSGIFRLGSPPDYIVYHELVMTSREYMRGVTVVEPSWLATLGPMFFKVVTMENRLRSNYRDHLEAESMERELERAREAARIRQEAEQERRRRQMANTDVVTVGRRAPDAAGPRQTTSLAGNLASRLAVRAALSGKTSNAPAGSASAGPASGVSTGSAAVSTAGARRTLPPPPKPRRRMGI</sequence>
<feature type="region of interest" description="Disordered" evidence="12">
    <location>
        <begin position="807"/>
        <end position="851"/>
    </location>
</feature>
<evidence type="ECO:0000256" key="12">
    <source>
        <dbReference type="SAM" id="MobiDB-lite"/>
    </source>
</evidence>
<dbReference type="InterPro" id="IPR001650">
    <property type="entry name" value="Helicase_C-like"/>
</dbReference>
<keyword evidence="4" id="KW-0547">Nucleotide-binding</keyword>
<comment type="subcellular location">
    <subcellularLocation>
        <location evidence="1">Nucleus</location>
    </subcellularLocation>
</comment>
<evidence type="ECO:0000256" key="4">
    <source>
        <dbReference type="ARBA" id="ARBA00022741"/>
    </source>
</evidence>
<accession>A0A058ZGY1</accession>
<dbReference type="InterPro" id="IPR007502">
    <property type="entry name" value="Helicase-assoc_dom"/>
</dbReference>
<evidence type="ECO:0000256" key="8">
    <source>
        <dbReference type="ARBA" id="ARBA00023187"/>
    </source>
</evidence>
<dbReference type="PANTHER" id="PTHR18934:SF91">
    <property type="entry name" value="PRE-MRNA-SPLICING FACTOR ATP-DEPENDENT RNA HELICASE PRP16"/>
    <property type="match status" value="1"/>
</dbReference>
<dbReference type="GO" id="GO:0000398">
    <property type="term" value="P:mRNA splicing, via spliceosome"/>
    <property type="evidence" value="ECO:0007669"/>
    <property type="project" value="UniProtKB-ARBA"/>
</dbReference>
<dbReference type="FunFam" id="1.20.120.1080:FF:000018">
    <property type="entry name" value="Pre-mRNA-splicing factor ATP-dependent RNA helicase prp16"/>
    <property type="match status" value="1"/>
</dbReference>
<reference evidence="15" key="1">
    <citation type="submission" date="2013-04" db="EMBL/GenBank/DDBJ databases">
        <title>The Genome Sequence of Fonticula alba ATCC 38817.</title>
        <authorList>
            <consortium name="The Broad Institute Genomics Platform"/>
            <person name="Russ C."/>
            <person name="Cuomo C."/>
            <person name="Burger G."/>
            <person name="Gray M.W."/>
            <person name="Holland P.W.H."/>
            <person name="King N."/>
            <person name="Lang F.B.F."/>
            <person name="Roger A.J."/>
            <person name="Ruiz-Trillo I."/>
            <person name="Brown M."/>
            <person name="Walker B."/>
            <person name="Young S."/>
            <person name="Zeng Q."/>
            <person name="Gargeya S."/>
            <person name="Fitzgerald M."/>
            <person name="Haas B."/>
            <person name="Abouelleil A."/>
            <person name="Allen A.W."/>
            <person name="Alvarado L."/>
            <person name="Arachchi H.M."/>
            <person name="Berlin A.M."/>
            <person name="Chapman S.B."/>
            <person name="Gainer-Dewar J."/>
            <person name="Goldberg J."/>
            <person name="Griggs A."/>
            <person name="Gujja S."/>
            <person name="Hansen M."/>
            <person name="Howarth C."/>
            <person name="Imamovic A."/>
            <person name="Ireland A."/>
            <person name="Larimer J."/>
            <person name="McCowan C."/>
            <person name="Murphy C."/>
            <person name="Pearson M."/>
            <person name="Poon T.W."/>
            <person name="Priest M."/>
            <person name="Roberts A."/>
            <person name="Saif S."/>
            <person name="Shea T."/>
            <person name="Sisk P."/>
            <person name="Sykes S."/>
            <person name="Wortman J."/>
            <person name="Nusbaum C."/>
            <person name="Birren B."/>
        </authorList>
    </citation>
    <scope>NUCLEOTIDE SEQUENCE [LARGE SCALE GENOMIC DNA]</scope>
    <source>
        <strain evidence="15">ATCC 38817</strain>
    </source>
</reference>
<dbReference type="PROSITE" id="PS51194">
    <property type="entry name" value="HELICASE_CTER"/>
    <property type="match status" value="1"/>
</dbReference>
<dbReference type="InterPro" id="IPR002464">
    <property type="entry name" value="DNA/RNA_helicase_DEAH_CS"/>
</dbReference>
<dbReference type="PROSITE" id="PS51192">
    <property type="entry name" value="HELICASE_ATP_BIND_1"/>
    <property type="match status" value="1"/>
</dbReference>
<evidence type="ECO:0000256" key="9">
    <source>
        <dbReference type="ARBA" id="ARBA00023242"/>
    </source>
</evidence>
<dbReference type="EC" id="3.6.4.13" evidence="2"/>
<keyword evidence="7" id="KW-0067">ATP-binding</keyword>
<dbReference type="GO" id="GO:0016787">
    <property type="term" value="F:hydrolase activity"/>
    <property type="evidence" value="ECO:0007669"/>
    <property type="project" value="UniProtKB-KW"/>
</dbReference>
<dbReference type="EMBL" id="KB932201">
    <property type="protein sequence ID" value="KCV73193.1"/>
    <property type="molecule type" value="Genomic_DNA"/>
</dbReference>
<keyword evidence="16" id="KW-1185">Reference proteome</keyword>
<name>A0A058ZGY1_FONAL</name>
<keyword evidence="3" id="KW-0507">mRNA processing</keyword>
<evidence type="ECO:0000256" key="3">
    <source>
        <dbReference type="ARBA" id="ARBA00022664"/>
    </source>
</evidence>
<dbReference type="AlphaFoldDB" id="A0A058ZGY1"/>
<keyword evidence="9" id="KW-0539">Nucleus</keyword>
<feature type="domain" description="Helicase ATP-binding" evidence="13">
    <location>
        <begin position="110"/>
        <end position="274"/>
    </location>
</feature>
<keyword evidence="8" id="KW-0508">mRNA splicing</keyword>
<evidence type="ECO:0000259" key="13">
    <source>
        <dbReference type="PROSITE" id="PS51192"/>
    </source>
</evidence>
<keyword evidence="6" id="KW-0347">Helicase</keyword>
<dbReference type="Gene3D" id="1.20.120.1080">
    <property type="match status" value="1"/>
</dbReference>
<evidence type="ECO:0000313" key="15">
    <source>
        <dbReference type="EMBL" id="KCV73193.1"/>
    </source>
</evidence>
<evidence type="ECO:0000256" key="5">
    <source>
        <dbReference type="ARBA" id="ARBA00022801"/>
    </source>
</evidence>
<dbReference type="Pfam" id="PF21010">
    <property type="entry name" value="HA2_C"/>
    <property type="match status" value="1"/>
</dbReference>
<dbReference type="OrthoDB" id="10253254at2759"/>
<dbReference type="GeneID" id="20525461"/>
<protein>
    <recommendedName>
        <fullName evidence="2">RNA helicase</fullName>
        <ecNumber evidence="2">3.6.4.13</ecNumber>
    </recommendedName>
</protein>
<dbReference type="SMART" id="SM00847">
    <property type="entry name" value="HA2"/>
    <property type="match status" value="1"/>
</dbReference>
<dbReference type="Pfam" id="PF07717">
    <property type="entry name" value="OB_NTP_bind"/>
    <property type="match status" value="1"/>
</dbReference>
<dbReference type="InterPro" id="IPR027417">
    <property type="entry name" value="P-loop_NTPase"/>
</dbReference>
<evidence type="ECO:0000256" key="2">
    <source>
        <dbReference type="ARBA" id="ARBA00012552"/>
    </source>
</evidence>
<dbReference type="Proteomes" id="UP000030693">
    <property type="component" value="Unassembled WGS sequence"/>
</dbReference>
<dbReference type="InterPro" id="IPR014001">
    <property type="entry name" value="Helicase_ATP-bd"/>
</dbReference>
<dbReference type="GO" id="GO:0005524">
    <property type="term" value="F:ATP binding"/>
    <property type="evidence" value="ECO:0007669"/>
    <property type="project" value="UniProtKB-KW"/>
</dbReference>
<proteinExistence type="inferred from homology"/>
<comment type="catalytic activity">
    <reaction evidence="11">
        <text>ATP + H2O = ADP + phosphate + H(+)</text>
        <dbReference type="Rhea" id="RHEA:13065"/>
        <dbReference type="ChEBI" id="CHEBI:15377"/>
        <dbReference type="ChEBI" id="CHEBI:15378"/>
        <dbReference type="ChEBI" id="CHEBI:30616"/>
        <dbReference type="ChEBI" id="CHEBI:43474"/>
        <dbReference type="ChEBI" id="CHEBI:456216"/>
        <dbReference type="EC" id="3.6.4.13"/>
    </reaction>
</comment>
<feature type="region of interest" description="Disordered" evidence="12">
    <location>
        <begin position="754"/>
        <end position="791"/>
    </location>
</feature>
<dbReference type="PROSITE" id="PS00690">
    <property type="entry name" value="DEAH_ATP_HELICASE"/>
    <property type="match status" value="1"/>
</dbReference>
<dbReference type="GO" id="GO:0005634">
    <property type="term" value="C:nucleus"/>
    <property type="evidence" value="ECO:0007669"/>
    <property type="project" value="UniProtKB-SubCell"/>
</dbReference>
<gene>
    <name evidence="15" type="ORF">H696_00736</name>
</gene>
<dbReference type="Pfam" id="PF00271">
    <property type="entry name" value="Helicase_C"/>
    <property type="match status" value="1"/>
</dbReference>
<keyword evidence="5" id="KW-0378">Hydrolase</keyword>
<dbReference type="STRING" id="691883.A0A058ZGY1"/>
<dbReference type="OMA" id="RRRWHNE"/>
<dbReference type="InterPro" id="IPR011709">
    <property type="entry name" value="DEAD-box_helicase_OB_fold"/>
</dbReference>
<feature type="domain" description="Helicase C-terminal" evidence="14">
    <location>
        <begin position="288"/>
        <end position="470"/>
    </location>
</feature>
<evidence type="ECO:0000313" key="16">
    <source>
        <dbReference type="Proteomes" id="UP000030693"/>
    </source>
</evidence>
<dbReference type="InterPro" id="IPR011545">
    <property type="entry name" value="DEAD/DEAH_box_helicase_dom"/>
</dbReference>
<dbReference type="GO" id="GO:0003723">
    <property type="term" value="F:RNA binding"/>
    <property type="evidence" value="ECO:0007669"/>
    <property type="project" value="TreeGrafter"/>
</dbReference>
<dbReference type="Gene3D" id="3.40.50.300">
    <property type="entry name" value="P-loop containing nucleotide triphosphate hydrolases"/>
    <property type="match status" value="2"/>
</dbReference>
<feature type="compositionally biased region" description="Gly residues" evidence="12">
    <location>
        <begin position="63"/>
        <end position="76"/>
    </location>
</feature>
<dbReference type="eggNOG" id="KOG0924">
    <property type="taxonomic scope" value="Eukaryota"/>
</dbReference>
<dbReference type="CDD" id="cd18791">
    <property type="entry name" value="SF2_C_RHA"/>
    <property type="match status" value="1"/>
</dbReference>
<dbReference type="PANTHER" id="PTHR18934">
    <property type="entry name" value="ATP-DEPENDENT RNA HELICASE"/>
    <property type="match status" value="1"/>
</dbReference>
<evidence type="ECO:0000256" key="6">
    <source>
        <dbReference type="ARBA" id="ARBA00022806"/>
    </source>
</evidence>
<evidence type="ECO:0000256" key="1">
    <source>
        <dbReference type="ARBA" id="ARBA00004123"/>
    </source>
</evidence>
<dbReference type="GO" id="GO:0034458">
    <property type="term" value="F:3'-5' RNA helicase activity"/>
    <property type="evidence" value="ECO:0007669"/>
    <property type="project" value="TreeGrafter"/>
</dbReference>